<name>A0A317U703_9GAMM</name>
<dbReference type="Proteomes" id="UP000247152">
    <property type="component" value="Unassembled WGS sequence"/>
</dbReference>
<reference evidence="1 2" key="1">
    <citation type="submission" date="2018-05" db="EMBL/GenBank/DDBJ databases">
        <title>Legionella qingyii sp.nov., whole genome shotgun sequence.</title>
        <authorList>
            <person name="Wu H."/>
            <person name="Zhu Q."/>
            <person name="Hu C."/>
        </authorList>
    </citation>
    <scope>NUCLEOTIDE SEQUENCE [LARGE SCALE GENOMIC DNA]</scope>
    <source>
        <strain evidence="1 2">HEB18</strain>
    </source>
</reference>
<dbReference type="AlphaFoldDB" id="A0A317U703"/>
<organism evidence="1 2">
    <name type="scientific">Legionella qingyii</name>
    <dbReference type="NCBI Taxonomy" id="2184757"/>
    <lineage>
        <taxon>Bacteria</taxon>
        <taxon>Pseudomonadati</taxon>
        <taxon>Pseudomonadota</taxon>
        <taxon>Gammaproteobacteria</taxon>
        <taxon>Legionellales</taxon>
        <taxon>Legionellaceae</taxon>
        <taxon>Legionella</taxon>
    </lineage>
</organism>
<evidence type="ECO:0000313" key="2">
    <source>
        <dbReference type="Proteomes" id="UP000247152"/>
    </source>
</evidence>
<sequence>MGRFGRDNEVDVEDEDAVSVIVDLLYDFVDLVSVVDVMVFEVEVNYVVDDDRVLTGMDVRIQVSLLNRKDGVF</sequence>
<comment type="caution">
    <text evidence="1">The sequence shown here is derived from an EMBL/GenBank/DDBJ whole genome shotgun (WGS) entry which is preliminary data.</text>
</comment>
<evidence type="ECO:0000313" key="1">
    <source>
        <dbReference type="EMBL" id="PWY56160.1"/>
    </source>
</evidence>
<proteinExistence type="predicted"/>
<gene>
    <name evidence="1" type="ORF">DGG96_08435</name>
</gene>
<dbReference type="EMBL" id="QHJG01000011">
    <property type="protein sequence ID" value="PWY56160.1"/>
    <property type="molecule type" value="Genomic_DNA"/>
</dbReference>
<protein>
    <submittedName>
        <fullName evidence="1">Uncharacterized protein</fullName>
    </submittedName>
</protein>
<accession>A0A317U703</accession>